<organism evidence="1 2">
    <name type="scientific">Tanacetum coccineum</name>
    <dbReference type="NCBI Taxonomy" id="301880"/>
    <lineage>
        <taxon>Eukaryota</taxon>
        <taxon>Viridiplantae</taxon>
        <taxon>Streptophyta</taxon>
        <taxon>Embryophyta</taxon>
        <taxon>Tracheophyta</taxon>
        <taxon>Spermatophyta</taxon>
        <taxon>Magnoliopsida</taxon>
        <taxon>eudicotyledons</taxon>
        <taxon>Gunneridae</taxon>
        <taxon>Pentapetalae</taxon>
        <taxon>asterids</taxon>
        <taxon>campanulids</taxon>
        <taxon>Asterales</taxon>
        <taxon>Asteraceae</taxon>
        <taxon>Asteroideae</taxon>
        <taxon>Anthemideae</taxon>
        <taxon>Anthemidinae</taxon>
        <taxon>Tanacetum</taxon>
    </lineage>
</organism>
<reference evidence="1" key="2">
    <citation type="submission" date="2022-01" db="EMBL/GenBank/DDBJ databases">
        <authorList>
            <person name="Yamashiro T."/>
            <person name="Shiraishi A."/>
            <person name="Satake H."/>
            <person name="Nakayama K."/>
        </authorList>
    </citation>
    <scope>NUCLEOTIDE SEQUENCE</scope>
</reference>
<keyword evidence="2" id="KW-1185">Reference proteome</keyword>
<proteinExistence type="predicted"/>
<sequence>MDEHMVQAASISGKSMSYVGVESSKQYVLAKGIQPNLSTVGHEAADGFIGNQVKGLLHTSYVYDSSINARAFGVNTTVRCALSHGGRSSFSRCLIEINANDMLKDTLTMGIPLIEDLSFSIEKRLALNMNGNHLVRKKVKSRSTNGGLFGGQLVKQNVRYEPKVASNVPKIGAFNVGNASKSGLSHVSFMSKNHPFKAIVPPASPRRSPNADEGVNIIVSNSYVALNDESEEEVENVYD</sequence>
<dbReference type="Proteomes" id="UP001151760">
    <property type="component" value="Unassembled WGS sequence"/>
</dbReference>
<evidence type="ECO:0000313" key="1">
    <source>
        <dbReference type="EMBL" id="GJT06181.1"/>
    </source>
</evidence>
<evidence type="ECO:0000313" key="2">
    <source>
        <dbReference type="Proteomes" id="UP001151760"/>
    </source>
</evidence>
<dbReference type="EMBL" id="BQNB010012646">
    <property type="protein sequence ID" value="GJT06181.1"/>
    <property type="molecule type" value="Genomic_DNA"/>
</dbReference>
<gene>
    <name evidence="1" type="ORF">Tco_0840643</name>
</gene>
<protein>
    <submittedName>
        <fullName evidence="1">Uncharacterized protein</fullName>
    </submittedName>
</protein>
<name>A0ABQ5AYI0_9ASTR</name>
<comment type="caution">
    <text evidence="1">The sequence shown here is derived from an EMBL/GenBank/DDBJ whole genome shotgun (WGS) entry which is preliminary data.</text>
</comment>
<accession>A0ABQ5AYI0</accession>
<reference evidence="1" key="1">
    <citation type="journal article" date="2022" name="Int. J. Mol. Sci.">
        <title>Draft Genome of Tanacetum Coccineum: Genomic Comparison of Closely Related Tanacetum-Family Plants.</title>
        <authorList>
            <person name="Yamashiro T."/>
            <person name="Shiraishi A."/>
            <person name="Nakayama K."/>
            <person name="Satake H."/>
        </authorList>
    </citation>
    <scope>NUCLEOTIDE SEQUENCE</scope>
</reference>